<dbReference type="RefSeq" id="WP_148896585.1">
    <property type="nucleotide sequence ID" value="NZ_VNIB01000012.1"/>
</dbReference>
<dbReference type="OrthoDB" id="9813719at2"/>
<feature type="binding site" evidence="2">
    <location>
        <position position="262"/>
    </location>
    <ligand>
        <name>ATP</name>
        <dbReference type="ChEBI" id="CHEBI:30616"/>
    </ligand>
</feature>
<dbReference type="GO" id="GO:0005524">
    <property type="term" value="F:ATP binding"/>
    <property type="evidence" value="ECO:0007669"/>
    <property type="project" value="UniProtKB-KW"/>
</dbReference>
<dbReference type="PROSITE" id="PS51459">
    <property type="entry name" value="FIDO"/>
    <property type="match status" value="1"/>
</dbReference>
<dbReference type="InterPro" id="IPR040198">
    <property type="entry name" value="Fido_containing"/>
</dbReference>
<dbReference type="InterPro" id="IPR036388">
    <property type="entry name" value="WH-like_DNA-bd_sf"/>
</dbReference>
<dbReference type="Gene3D" id="1.10.3290.10">
    <property type="entry name" value="Fido-like domain"/>
    <property type="match status" value="1"/>
</dbReference>
<dbReference type="Gene3D" id="1.10.10.10">
    <property type="entry name" value="Winged helix-like DNA-binding domain superfamily/Winged helix DNA-binding domain"/>
    <property type="match status" value="1"/>
</dbReference>
<evidence type="ECO:0000256" key="2">
    <source>
        <dbReference type="PIRSR" id="PIRSR640198-2"/>
    </source>
</evidence>
<dbReference type="EMBL" id="VNIB01000012">
    <property type="protein sequence ID" value="TYO96737.1"/>
    <property type="molecule type" value="Genomic_DNA"/>
</dbReference>
<dbReference type="Pfam" id="PF02661">
    <property type="entry name" value="Fic"/>
    <property type="match status" value="1"/>
</dbReference>
<sequence>MTHEPQYIWQHPSWPNFRKDSEALIKPLGECRFKQGSLLAQMRELGMEVRQQARAEVLIEEALKTSEIEGEKLDPKAVRSSVARRLGLPTAGLPEIRDRHADGVVEILLDATRNHDKPLTAERLFGWHAALFPTGYSGLQKIRVAAWRDDLDGPMQVVSGPVGREKVHYEAPPAKRVPREMERFLHWWEESSQKEDGLLRAAVAHLWFVAIHPFDDGNGRIARALTEMALAQDEALAIRYYSLSSQIMADSASYYSVLERTNKGDGEITGWLLWFLDCMSRAILRSNELLTNVLVKARFWQRHVQTELNDRQRKVINRLLEAGPDGFVGGMTNRKYAGMTHVSRATAQRELADLVNKGILRQNQQRGRNVSYSLVWEDSVHL</sequence>
<accession>A0A5D3WFS0</accession>
<feature type="domain" description="Fido" evidence="3">
    <location>
        <begin position="119"/>
        <end position="277"/>
    </location>
</feature>
<evidence type="ECO:0000313" key="5">
    <source>
        <dbReference type="Proteomes" id="UP000324159"/>
    </source>
</evidence>
<comment type="caution">
    <text evidence="4">The sequence shown here is derived from an EMBL/GenBank/DDBJ whole genome shotgun (WGS) entry which is preliminary data.</text>
</comment>
<evidence type="ECO:0000256" key="1">
    <source>
        <dbReference type="PIRSR" id="PIRSR640198-1"/>
    </source>
</evidence>
<dbReference type="SUPFAM" id="SSF140931">
    <property type="entry name" value="Fic-like"/>
    <property type="match status" value="1"/>
</dbReference>
<feature type="binding site" evidence="2">
    <location>
        <begin position="254"/>
        <end position="255"/>
    </location>
    <ligand>
        <name>ATP</name>
        <dbReference type="ChEBI" id="CHEBI:30616"/>
    </ligand>
</feature>
<organism evidence="4 5">
    <name type="scientific">Geothermobacter ehrlichii</name>
    <dbReference type="NCBI Taxonomy" id="213224"/>
    <lineage>
        <taxon>Bacteria</taxon>
        <taxon>Pseudomonadati</taxon>
        <taxon>Thermodesulfobacteriota</taxon>
        <taxon>Desulfuromonadia</taxon>
        <taxon>Desulfuromonadales</taxon>
        <taxon>Geothermobacteraceae</taxon>
        <taxon>Geothermobacter</taxon>
    </lineage>
</organism>
<dbReference type="PANTHER" id="PTHR13504">
    <property type="entry name" value="FIDO DOMAIN-CONTAINING PROTEIN DDB_G0283145"/>
    <property type="match status" value="1"/>
</dbReference>
<feature type="binding site" evidence="2">
    <location>
        <begin position="216"/>
        <end position="223"/>
    </location>
    <ligand>
        <name>ATP</name>
        <dbReference type="ChEBI" id="CHEBI:30616"/>
    </ligand>
</feature>
<keyword evidence="2" id="KW-0067">ATP-binding</keyword>
<name>A0A5D3WFS0_9BACT</name>
<keyword evidence="5" id="KW-1185">Reference proteome</keyword>
<dbReference type="InterPro" id="IPR036597">
    <property type="entry name" value="Fido-like_dom_sf"/>
</dbReference>
<evidence type="ECO:0000313" key="4">
    <source>
        <dbReference type="EMBL" id="TYO96737.1"/>
    </source>
</evidence>
<dbReference type="Proteomes" id="UP000324159">
    <property type="component" value="Unassembled WGS sequence"/>
</dbReference>
<proteinExistence type="predicted"/>
<dbReference type="InterPro" id="IPR025230">
    <property type="entry name" value="DUF4172"/>
</dbReference>
<feature type="active site" evidence="1">
    <location>
        <position position="212"/>
    </location>
</feature>
<dbReference type="AlphaFoldDB" id="A0A5D3WFS0"/>
<dbReference type="InterPro" id="IPR003812">
    <property type="entry name" value="Fido"/>
</dbReference>
<keyword evidence="2" id="KW-0547">Nucleotide-binding</keyword>
<dbReference type="Pfam" id="PF13776">
    <property type="entry name" value="DUF4172"/>
    <property type="match status" value="1"/>
</dbReference>
<gene>
    <name evidence="4" type="ORF">EDC39_11225</name>
</gene>
<evidence type="ECO:0000259" key="3">
    <source>
        <dbReference type="PROSITE" id="PS51459"/>
    </source>
</evidence>
<protein>
    <submittedName>
        <fullName evidence="4">Fic family protein</fullName>
    </submittedName>
</protein>
<dbReference type="PANTHER" id="PTHR13504:SF33">
    <property type="entry name" value="FIC FAMILY PROTEIN"/>
    <property type="match status" value="1"/>
</dbReference>
<reference evidence="4 5" key="1">
    <citation type="submission" date="2019-07" db="EMBL/GenBank/DDBJ databases">
        <title>Genomic Encyclopedia of Type Strains, Phase IV (KMG-IV): sequencing the most valuable type-strain genomes for metagenomic binning, comparative biology and taxonomic classification.</title>
        <authorList>
            <person name="Goeker M."/>
        </authorList>
    </citation>
    <scope>NUCLEOTIDE SEQUENCE [LARGE SCALE GENOMIC DNA]</scope>
    <source>
        <strain evidence="4 5">SS015</strain>
    </source>
</reference>